<evidence type="ECO:0000256" key="1">
    <source>
        <dbReference type="SAM" id="Phobius"/>
    </source>
</evidence>
<dbReference type="NCBIfam" id="NF008001">
    <property type="entry name" value="PRK10726.1"/>
    <property type="match status" value="1"/>
</dbReference>
<reference evidence="2" key="1">
    <citation type="submission" date="2019-05" db="EMBL/GenBank/DDBJ databases">
        <authorList>
            <consortium name="Pathogen Informatics"/>
        </authorList>
    </citation>
    <scope>NUCLEOTIDE SEQUENCE [LARGE SCALE GENOMIC DNA]</scope>
    <source>
        <strain evidence="2">NCTC12965</strain>
    </source>
</reference>
<proteinExistence type="predicted"/>
<protein>
    <submittedName>
        <fullName evidence="2">Inner membrane protein ygbE</fullName>
    </submittedName>
</protein>
<keyword evidence="1" id="KW-1133">Transmembrane helix</keyword>
<dbReference type="InterPro" id="IPR022721">
    <property type="entry name" value="DUF3561"/>
</dbReference>
<gene>
    <name evidence="2" type="primary">ygbE</name>
    <name evidence="2" type="ORF">NCTC12965_07658</name>
</gene>
<keyword evidence="1" id="KW-0812">Transmembrane</keyword>
<feature type="transmembrane region" description="Helical" evidence="1">
    <location>
        <begin position="20"/>
        <end position="43"/>
    </location>
</feature>
<keyword evidence="1" id="KW-0472">Membrane</keyword>
<feature type="transmembrane region" description="Helical" evidence="1">
    <location>
        <begin position="81"/>
        <end position="106"/>
    </location>
</feature>
<name>A0A4U9WGX7_SERFO</name>
<sequence>MQNATPLVIDSQLEQEEPSYSFLGGTSGFVFYWLAFTVPFMVYGSNTLFFLLYTWPFFLALMPASVLLGIVFSVVLRGRLFLTLLLTGINRHLLILAGIQLSQWLVMKKGAIKSRPTDVKAVPKVTKLCLKMPGCADWSGYRRCAPVCLLPG</sequence>
<accession>A0A4U9WGX7</accession>
<dbReference type="AlphaFoldDB" id="A0A4U9WGX7"/>
<dbReference type="Pfam" id="PF12084">
    <property type="entry name" value="DUF3561"/>
    <property type="match status" value="1"/>
</dbReference>
<evidence type="ECO:0000313" key="2">
    <source>
        <dbReference type="EMBL" id="VTR58266.1"/>
    </source>
</evidence>
<organism evidence="2">
    <name type="scientific">Serratia fonticola</name>
    <dbReference type="NCBI Taxonomy" id="47917"/>
    <lineage>
        <taxon>Bacteria</taxon>
        <taxon>Pseudomonadati</taxon>
        <taxon>Pseudomonadota</taxon>
        <taxon>Gammaproteobacteria</taxon>
        <taxon>Enterobacterales</taxon>
        <taxon>Yersiniaceae</taxon>
        <taxon>Serratia</taxon>
    </lineage>
</organism>
<feature type="transmembrane region" description="Helical" evidence="1">
    <location>
        <begin position="50"/>
        <end position="75"/>
    </location>
</feature>
<dbReference type="EMBL" id="CABEEZ010000151">
    <property type="protein sequence ID" value="VTR58266.1"/>
    <property type="molecule type" value="Genomic_DNA"/>
</dbReference>